<dbReference type="EMBL" id="AM910622">
    <property type="protein sequence ID" value="CAP45400.1"/>
    <property type="molecule type" value="Genomic_DNA"/>
</dbReference>
<organism evidence="1">
    <name type="scientific">Citrobacter rodentium</name>
    <dbReference type="NCBI Taxonomy" id="67825"/>
    <lineage>
        <taxon>Bacteria</taxon>
        <taxon>Pseudomonadati</taxon>
        <taxon>Pseudomonadota</taxon>
        <taxon>Gammaproteobacteria</taxon>
        <taxon>Enterobacterales</taxon>
        <taxon>Enterobacteriaceae</taxon>
        <taxon>Citrobacter</taxon>
    </lineage>
</organism>
<reference evidence="1" key="1">
    <citation type="journal article" date="2008" name="Cell. Microbiol.">
        <title>Subversion of actin dynamics by EspM effectors of attaching and effacing bacterial pathogens.</title>
        <authorList>
            <person name="Arbeloa A."/>
            <person name="Bulgin R.R."/>
            <person name="Mackenzie G."/>
            <person name="Shaw R.K."/>
            <person name="Pallen M.J."/>
            <person name="Crepin V.F."/>
            <person name="Berger C.N."/>
            <person name="Frankel G."/>
        </authorList>
    </citation>
    <scope>NUCLEOTIDE SEQUENCE</scope>
    <source>
        <strain evidence="1">ICC168</strain>
    </source>
</reference>
<protein>
    <submittedName>
        <fullName evidence="1">EspM2 protein</fullName>
    </submittedName>
</protein>
<dbReference type="RefSeq" id="WP_012908052.1">
    <property type="nucleotide sequence ID" value="NZ_CAJTBI010000004.1"/>
</dbReference>
<dbReference type="OMA" id="YIIMANA"/>
<evidence type="ECO:0000313" key="1">
    <source>
        <dbReference type="EMBL" id="CAP45400.1"/>
    </source>
</evidence>
<accession>B1GVP0</accession>
<dbReference type="Gene3D" id="1.10.4120.20">
    <property type="match status" value="1"/>
</dbReference>
<name>B1GVP0_CITRO</name>
<sequence length="194" mass="21472">MPANISGSSFSSLGINFSRKSSCWGRTEEVLKCTMGGRSVSFSTDHMNKQILSTVSRQSTKDLLAWKKDEKVIYPSRLVNIGIDKYCAENNTNVTGRVRQRVFAMISKDFGIKLDARSAQSSINHIITGNGSFGKKTASLCEGMDRGVKNKAADMLANQLADIFFEKNISQDINIKKLQNDVKRYIIMANAMSA</sequence>
<gene>
    <name evidence="1" type="primary">espM2</name>
</gene>
<proteinExistence type="predicted"/>
<dbReference type="Pfam" id="PF03278">
    <property type="entry name" value="IpaB_EvcA"/>
    <property type="match status" value="1"/>
</dbReference>
<dbReference type="InterPro" id="IPR004959">
    <property type="entry name" value="Bac_effector_IpgB-like"/>
</dbReference>
<dbReference type="AlphaFoldDB" id="B1GVP0"/>